<name>A0A1W2TIM6_ROSNE</name>
<dbReference type="AlphaFoldDB" id="A0A1W2TIM6"/>
<protein>
    <submittedName>
        <fullName evidence="1">Uncharacterized protein</fullName>
    </submittedName>
</protein>
<dbReference type="OrthoDB" id="2548233at2759"/>
<sequence>MKKVYEVSDEKALEQWLASTFIVSAAANSEELYSSVTPIKQATLYYVPNSSELVFCAHHHTIDGVGVLLFWHNFLEALSSPVQDIKFGDETTRLVPTIERVLGYPEKPSQELRDKATALFMSWAGSILGIGPISQVGAAPSGKCQNSELVFIQGVTTAIAAVCVGKNISVSAAVHAAYIQAIAKHADPNSKLSEYVTATQFNLRPYLSEPYNSSKYAASVFYTPLPYKADLPMSFWDLTKPLTEYYRTSFKGNPEMLEVKGQFTRALCAAVETPEFLANPVPKDALVSSLGTVKRYVQREYDTDVKVKDIKVGVDIVMGMSMFFYYTYPWSLNGGMAIKEKLCGNSASDADQLRHAGAAFGFVHQTRTNSFFISTK</sequence>
<keyword evidence="2" id="KW-1185">Reference proteome</keyword>
<proteinExistence type="predicted"/>
<evidence type="ECO:0000313" key="2">
    <source>
        <dbReference type="Proteomes" id="UP000054516"/>
    </source>
</evidence>
<dbReference type="PANTHER" id="PTHR42034">
    <property type="entry name" value="CHROMOSOME 7, WHOLE GENOME SHOTGUN SEQUENCE-RELATED"/>
    <property type="match status" value="1"/>
</dbReference>
<dbReference type="Proteomes" id="UP000054516">
    <property type="component" value="Unassembled WGS sequence"/>
</dbReference>
<reference evidence="1" key="1">
    <citation type="submission" date="2016-03" db="EMBL/GenBank/DDBJ databases">
        <title>Draft genome sequence of Rosellinia necatrix.</title>
        <authorList>
            <person name="Kanematsu S."/>
        </authorList>
    </citation>
    <scope>NUCLEOTIDE SEQUENCE [LARGE SCALE GENOMIC DNA]</scope>
    <source>
        <strain evidence="1">W97</strain>
    </source>
</reference>
<dbReference type="Gene3D" id="3.30.559.10">
    <property type="entry name" value="Chloramphenicol acetyltransferase-like domain"/>
    <property type="match status" value="1"/>
</dbReference>
<dbReference type="Gene3D" id="3.30.559.30">
    <property type="entry name" value="Nonribosomal peptide synthetase, condensation domain"/>
    <property type="match status" value="1"/>
</dbReference>
<dbReference type="EMBL" id="DF977477">
    <property type="protein sequence ID" value="GAP88030.1"/>
    <property type="molecule type" value="Genomic_DNA"/>
</dbReference>
<dbReference type="OMA" id="THMTRIL"/>
<gene>
    <name evidence="1" type="ORF">SAMD00023353_3200750</name>
</gene>
<organism evidence="1">
    <name type="scientific">Rosellinia necatrix</name>
    <name type="common">White root-rot fungus</name>
    <dbReference type="NCBI Taxonomy" id="77044"/>
    <lineage>
        <taxon>Eukaryota</taxon>
        <taxon>Fungi</taxon>
        <taxon>Dikarya</taxon>
        <taxon>Ascomycota</taxon>
        <taxon>Pezizomycotina</taxon>
        <taxon>Sordariomycetes</taxon>
        <taxon>Xylariomycetidae</taxon>
        <taxon>Xylariales</taxon>
        <taxon>Xylariaceae</taxon>
        <taxon>Rosellinia</taxon>
    </lineage>
</organism>
<evidence type="ECO:0000313" key="1">
    <source>
        <dbReference type="EMBL" id="GAP88030.1"/>
    </source>
</evidence>
<dbReference type="PANTHER" id="PTHR42034:SF1">
    <property type="entry name" value="CONDENSATION DOMAIN-CONTAINING PROTEIN"/>
    <property type="match status" value="1"/>
</dbReference>
<dbReference type="InterPro" id="IPR023213">
    <property type="entry name" value="CAT-like_dom_sf"/>
</dbReference>
<accession>A0A1W2TIM6</accession>